<dbReference type="OrthoDB" id="1443299at2"/>
<dbReference type="Proteomes" id="UP000322524">
    <property type="component" value="Unassembled WGS sequence"/>
</dbReference>
<accession>A0A5D4T950</accession>
<name>A0A5D4T950_9BACI</name>
<evidence type="ECO:0000256" key="1">
    <source>
        <dbReference type="SAM" id="Phobius"/>
    </source>
</evidence>
<comment type="caution">
    <text evidence="2">The sequence shown here is derived from an EMBL/GenBank/DDBJ whole genome shotgun (WGS) entry which is preliminary data.</text>
</comment>
<feature type="transmembrane region" description="Helical" evidence="1">
    <location>
        <begin position="119"/>
        <end position="137"/>
    </location>
</feature>
<protein>
    <submittedName>
        <fullName evidence="2">Uncharacterized protein</fullName>
    </submittedName>
</protein>
<keyword evidence="1" id="KW-0472">Membrane</keyword>
<dbReference type="EMBL" id="VTEV01000001">
    <property type="protein sequence ID" value="TYS70746.1"/>
    <property type="molecule type" value="Genomic_DNA"/>
</dbReference>
<dbReference type="RefSeq" id="WP_148986654.1">
    <property type="nucleotide sequence ID" value="NZ_VTEV01000001.1"/>
</dbReference>
<feature type="transmembrane region" description="Helical" evidence="1">
    <location>
        <begin position="55"/>
        <end position="73"/>
    </location>
</feature>
<evidence type="ECO:0000313" key="3">
    <source>
        <dbReference type="Proteomes" id="UP000322524"/>
    </source>
</evidence>
<sequence length="144" mass="15977">MIQRGAFTGLISGILMGLFIKALEVLSGKKVYVLLLNVDFIPGFKDASLSELTEFSLHLIVAVLIGIMFSFIIEHFHLVDKRRQYLVAIAITLPTILLYFPLTILAIKETPAPTDAVAILLWSIGHLAFAVFLPIFYKTTTQKG</sequence>
<proteinExistence type="predicted"/>
<feature type="transmembrane region" description="Helical" evidence="1">
    <location>
        <begin position="85"/>
        <end position="107"/>
    </location>
</feature>
<organism evidence="2 3">
    <name type="scientific">Sutcliffiella horikoshii</name>
    <dbReference type="NCBI Taxonomy" id="79883"/>
    <lineage>
        <taxon>Bacteria</taxon>
        <taxon>Bacillati</taxon>
        <taxon>Bacillota</taxon>
        <taxon>Bacilli</taxon>
        <taxon>Bacillales</taxon>
        <taxon>Bacillaceae</taxon>
        <taxon>Sutcliffiella</taxon>
    </lineage>
</organism>
<dbReference type="AlphaFoldDB" id="A0A5D4T950"/>
<keyword evidence="1" id="KW-0812">Transmembrane</keyword>
<reference evidence="2 3" key="1">
    <citation type="submission" date="2019-08" db="EMBL/GenBank/DDBJ databases">
        <title>Bacillus genomes from the desert of Cuatro Cienegas, Coahuila.</title>
        <authorList>
            <person name="Olmedo-Alvarez G."/>
        </authorList>
    </citation>
    <scope>NUCLEOTIDE SEQUENCE [LARGE SCALE GENOMIC DNA]</scope>
    <source>
        <strain evidence="2 3">CH28_1T</strain>
    </source>
</reference>
<keyword evidence="1" id="KW-1133">Transmembrane helix</keyword>
<gene>
    <name evidence="2" type="ORF">FZC76_02300</name>
</gene>
<evidence type="ECO:0000313" key="2">
    <source>
        <dbReference type="EMBL" id="TYS70746.1"/>
    </source>
</evidence>
<feature type="transmembrane region" description="Helical" evidence="1">
    <location>
        <begin position="7"/>
        <end position="26"/>
    </location>
</feature>